<protein>
    <submittedName>
        <fullName evidence="1">Uncharacterized protein</fullName>
    </submittedName>
</protein>
<reference evidence="1" key="1">
    <citation type="submission" date="2020-10" db="EMBL/GenBank/DDBJ databases">
        <title>Sequencing the genomes of 1000 actinobacteria strains.</title>
        <authorList>
            <person name="Klenk H.-P."/>
        </authorList>
    </citation>
    <scope>NUCLEOTIDE SEQUENCE</scope>
    <source>
        <strain evidence="1">DSM 45354</strain>
    </source>
</reference>
<dbReference type="RefSeq" id="WP_192748457.1">
    <property type="nucleotide sequence ID" value="NZ_BAABJL010000266.1"/>
</dbReference>
<keyword evidence="2" id="KW-1185">Reference proteome</keyword>
<accession>A0A927MND5</accession>
<evidence type="ECO:0000313" key="1">
    <source>
        <dbReference type="EMBL" id="MBE1603714.1"/>
    </source>
</evidence>
<comment type="caution">
    <text evidence="1">The sequence shown here is derived from an EMBL/GenBank/DDBJ whole genome shotgun (WGS) entry which is preliminary data.</text>
</comment>
<dbReference type="EMBL" id="JADBEM010000001">
    <property type="protein sequence ID" value="MBE1603714.1"/>
    <property type="molecule type" value="Genomic_DNA"/>
</dbReference>
<name>A0A927MND5_9ACTN</name>
<dbReference type="AlphaFoldDB" id="A0A927MND5"/>
<sequence>MRYTAGWNARGLKPDTPPTSFDDIRDAIAHLVRTIERRWDDDYRTCETPDDRLDIDDKWLPVHTALHNAGDGSTFHGTTGDDSLNFWIRPAGTS</sequence>
<gene>
    <name evidence="1" type="ORF">HEB94_000562</name>
</gene>
<organism evidence="1 2">
    <name type="scientific">Actinopolymorpha pittospori</name>
    <dbReference type="NCBI Taxonomy" id="648752"/>
    <lineage>
        <taxon>Bacteria</taxon>
        <taxon>Bacillati</taxon>
        <taxon>Actinomycetota</taxon>
        <taxon>Actinomycetes</taxon>
        <taxon>Propionibacteriales</taxon>
        <taxon>Actinopolymorphaceae</taxon>
        <taxon>Actinopolymorpha</taxon>
    </lineage>
</organism>
<dbReference type="Proteomes" id="UP000638648">
    <property type="component" value="Unassembled WGS sequence"/>
</dbReference>
<evidence type="ECO:0000313" key="2">
    <source>
        <dbReference type="Proteomes" id="UP000638648"/>
    </source>
</evidence>
<proteinExistence type="predicted"/>